<dbReference type="PANTHER" id="PTHR16469">
    <property type="entry name" value="UBIQUITIN-ASSOCIATED AND SH3 DOMAIN-CONTAINING BA-RELATED"/>
    <property type="match status" value="1"/>
</dbReference>
<evidence type="ECO:0000313" key="1">
    <source>
        <dbReference type="EMBL" id="PAV63341.1"/>
    </source>
</evidence>
<dbReference type="InterPro" id="IPR029033">
    <property type="entry name" value="His_PPase_superfam"/>
</dbReference>
<comment type="caution">
    <text evidence="1">The sequence shown here is derived from an EMBL/GenBank/DDBJ whole genome shotgun (WGS) entry which is preliminary data.</text>
</comment>
<name>A0A2A2JNW3_9BILA</name>
<dbReference type="GO" id="GO:0016791">
    <property type="term" value="F:phosphatase activity"/>
    <property type="evidence" value="ECO:0007669"/>
    <property type="project" value="UniProtKB-ARBA"/>
</dbReference>
<dbReference type="STRING" id="2018661.A0A2A2JNW3"/>
<dbReference type="InterPro" id="IPR051710">
    <property type="entry name" value="Phosphatase_SH3-domain"/>
</dbReference>
<evidence type="ECO:0000313" key="2">
    <source>
        <dbReference type="Proteomes" id="UP000218231"/>
    </source>
</evidence>
<sequence length="222" mass="25034">MTNSRKLWIVRHGERLDNVIGKRTFRESPDCVRWDDPPLSIRGRSQAKEVGIRLSTESIQYVFCSPFTRCVQTAAQILSQFSGRKPLLCIEPGLGENLSSCNDPPGRASMKEICQIYPEVNETYKPVFQTLPPEPPMESGCADRMAITIRTLLSRYPTGNILLISHGSPIACIHLSLFGKWNYVGQCTIGEVAQESPTSFRLFAWNSKDHLSDKENLHDHEL</sequence>
<dbReference type="EMBL" id="LIAE01010316">
    <property type="protein sequence ID" value="PAV63341.1"/>
    <property type="molecule type" value="Genomic_DNA"/>
</dbReference>
<dbReference type="PROSITE" id="PS00175">
    <property type="entry name" value="PG_MUTASE"/>
    <property type="match status" value="1"/>
</dbReference>
<dbReference type="Gene3D" id="3.40.50.1240">
    <property type="entry name" value="Phosphoglycerate mutase-like"/>
    <property type="match status" value="1"/>
</dbReference>
<protein>
    <submittedName>
        <fullName evidence="1">Uncharacterized protein</fullName>
    </submittedName>
</protein>
<dbReference type="InterPro" id="IPR013078">
    <property type="entry name" value="His_Pase_superF_clade-1"/>
</dbReference>
<gene>
    <name evidence="1" type="ORF">WR25_25463</name>
</gene>
<dbReference type="Proteomes" id="UP000218231">
    <property type="component" value="Unassembled WGS sequence"/>
</dbReference>
<dbReference type="SMART" id="SM00855">
    <property type="entry name" value="PGAM"/>
    <property type="match status" value="1"/>
</dbReference>
<reference evidence="1 2" key="1">
    <citation type="journal article" date="2017" name="Curr. Biol.">
        <title>Genome architecture and evolution of a unichromosomal asexual nematode.</title>
        <authorList>
            <person name="Fradin H."/>
            <person name="Zegar C."/>
            <person name="Gutwein M."/>
            <person name="Lucas J."/>
            <person name="Kovtun M."/>
            <person name="Corcoran D."/>
            <person name="Baugh L.R."/>
            <person name="Kiontke K."/>
            <person name="Gunsalus K."/>
            <person name="Fitch D.H."/>
            <person name="Piano F."/>
        </authorList>
    </citation>
    <scope>NUCLEOTIDE SEQUENCE [LARGE SCALE GENOMIC DNA]</scope>
    <source>
        <strain evidence="1">PF1309</strain>
    </source>
</reference>
<dbReference type="OrthoDB" id="414418at2759"/>
<dbReference type="Pfam" id="PF00300">
    <property type="entry name" value="His_Phos_1"/>
    <property type="match status" value="1"/>
</dbReference>
<dbReference type="SUPFAM" id="SSF53254">
    <property type="entry name" value="Phosphoglycerate mutase-like"/>
    <property type="match status" value="1"/>
</dbReference>
<proteinExistence type="predicted"/>
<accession>A0A2A2JNW3</accession>
<dbReference type="CDD" id="cd07067">
    <property type="entry name" value="HP_PGM_like"/>
    <property type="match status" value="1"/>
</dbReference>
<organism evidence="1 2">
    <name type="scientific">Diploscapter pachys</name>
    <dbReference type="NCBI Taxonomy" id="2018661"/>
    <lineage>
        <taxon>Eukaryota</taxon>
        <taxon>Metazoa</taxon>
        <taxon>Ecdysozoa</taxon>
        <taxon>Nematoda</taxon>
        <taxon>Chromadorea</taxon>
        <taxon>Rhabditida</taxon>
        <taxon>Rhabditina</taxon>
        <taxon>Rhabditomorpha</taxon>
        <taxon>Rhabditoidea</taxon>
        <taxon>Rhabditidae</taxon>
        <taxon>Diploscapter</taxon>
    </lineage>
</organism>
<keyword evidence="2" id="KW-1185">Reference proteome</keyword>
<dbReference type="InterPro" id="IPR001345">
    <property type="entry name" value="PG/BPGM_mutase_AS"/>
</dbReference>
<dbReference type="AlphaFoldDB" id="A0A2A2JNW3"/>
<dbReference type="PANTHER" id="PTHR16469:SF27">
    <property type="entry name" value="UBIQUITIN-ASSOCIATED AND SH3 DOMAIN-CONTAINING BA-RELATED"/>
    <property type="match status" value="1"/>
</dbReference>